<evidence type="ECO:0000256" key="1">
    <source>
        <dbReference type="ARBA" id="ARBA00022614"/>
    </source>
</evidence>
<evidence type="ECO:0000313" key="5">
    <source>
        <dbReference type="Proteomes" id="UP000887565"/>
    </source>
</evidence>
<reference evidence="6" key="1">
    <citation type="submission" date="2022-11" db="UniProtKB">
        <authorList>
            <consortium name="WormBaseParasite"/>
        </authorList>
    </citation>
    <scope>IDENTIFICATION</scope>
</reference>
<keyword evidence="2" id="KW-0732">Signal</keyword>
<keyword evidence="5" id="KW-1185">Reference proteome</keyword>
<keyword evidence="1" id="KW-0433">Leucine-rich repeat</keyword>
<dbReference type="Gene3D" id="3.80.10.10">
    <property type="entry name" value="Ribonuclease Inhibitor"/>
    <property type="match status" value="2"/>
</dbReference>
<protein>
    <submittedName>
        <fullName evidence="6">Uncharacterized protein</fullName>
    </submittedName>
</protein>
<evidence type="ECO:0000256" key="4">
    <source>
        <dbReference type="SAM" id="Phobius"/>
    </source>
</evidence>
<dbReference type="PANTHER" id="PTHR24373">
    <property type="entry name" value="SLIT RELATED LEUCINE-RICH REPEAT NEURONAL PROTEIN"/>
    <property type="match status" value="1"/>
</dbReference>
<dbReference type="OMA" id="WLHIAND"/>
<feature type="transmembrane region" description="Helical" evidence="4">
    <location>
        <begin position="451"/>
        <end position="471"/>
    </location>
</feature>
<dbReference type="InterPro" id="IPR032675">
    <property type="entry name" value="LRR_dom_sf"/>
</dbReference>
<proteinExistence type="predicted"/>
<dbReference type="InterPro" id="IPR050328">
    <property type="entry name" value="Dev_Immune_Receptor"/>
</dbReference>
<keyword evidence="3" id="KW-0677">Repeat</keyword>
<dbReference type="Pfam" id="PF13516">
    <property type="entry name" value="LRR_6"/>
    <property type="match status" value="1"/>
</dbReference>
<keyword evidence="4" id="KW-0472">Membrane</keyword>
<organism evidence="5 6">
    <name type="scientific">Romanomermis culicivorax</name>
    <name type="common">Nematode worm</name>
    <dbReference type="NCBI Taxonomy" id="13658"/>
    <lineage>
        <taxon>Eukaryota</taxon>
        <taxon>Metazoa</taxon>
        <taxon>Ecdysozoa</taxon>
        <taxon>Nematoda</taxon>
        <taxon>Enoplea</taxon>
        <taxon>Dorylaimia</taxon>
        <taxon>Mermithida</taxon>
        <taxon>Mermithoidea</taxon>
        <taxon>Mermithidae</taxon>
        <taxon>Romanomermis</taxon>
    </lineage>
</organism>
<keyword evidence="4" id="KW-1133">Transmembrane helix</keyword>
<dbReference type="InterPro" id="IPR001611">
    <property type="entry name" value="Leu-rich_rpt"/>
</dbReference>
<dbReference type="PRINTS" id="PR00019">
    <property type="entry name" value="LEURICHRPT"/>
</dbReference>
<evidence type="ECO:0000256" key="3">
    <source>
        <dbReference type="ARBA" id="ARBA00022737"/>
    </source>
</evidence>
<dbReference type="PANTHER" id="PTHR24373:SF275">
    <property type="entry name" value="TIR DOMAIN-CONTAINING PROTEIN"/>
    <property type="match status" value="1"/>
</dbReference>
<accession>A0A915KHB9</accession>
<evidence type="ECO:0000256" key="2">
    <source>
        <dbReference type="ARBA" id="ARBA00022729"/>
    </source>
</evidence>
<dbReference type="Proteomes" id="UP000887565">
    <property type="component" value="Unplaced"/>
</dbReference>
<dbReference type="InterPro" id="IPR003591">
    <property type="entry name" value="Leu-rich_rpt_typical-subtyp"/>
</dbReference>
<dbReference type="Pfam" id="PF13855">
    <property type="entry name" value="LRR_8"/>
    <property type="match status" value="2"/>
</dbReference>
<dbReference type="PROSITE" id="PS51450">
    <property type="entry name" value="LRR"/>
    <property type="match status" value="1"/>
</dbReference>
<dbReference type="FunFam" id="3.80.10.10:FF:000732">
    <property type="entry name" value="GD11101"/>
    <property type="match status" value="1"/>
</dbReference>
<evidence type="ECO:0000313" key="6">
    <source>
        <dbReference type="WBParaSite" id="nRc.2.0.1.t38228-RA"/>
    </source>
</evidence>
<sequence>MQILIAVVVSADQQMGVCSFFDHDLVCTGSKMPNITRFLNNNLPKMGLKIRKLIIRDNLIVKLIDRFFGPRLSSIETLILDENRMYEILPLAFRSTNFKTNLKHLSIKYNRLKFLELKSLESLIELESLDLSWNRFKNIDRKTLGHMPKLIRLSMRNNFLINIDQNSFSGLPNLKYLDLSGNRIENLDRGIFDPLPKLELLNLSHNVISIIFRPSHSIKLCFLCHLKHLDLSFNNLEFLDSALPRNLQSLFLGKNLLTNVPKSIRQLGSLKIFNFSSNFLSEINNRDFINLIDLQKLDLSKNRLSSMDLDCFKENPLQELYLNENRLIDLTPLRFIDQSLIRKIDISNNLWSCTCSWAHLSTSLKNAGVTFKNENSTFCQSSRQIESLSSSKNVTNHHKLSVPMIEIDQNFFDCKEKVAENVDLKWSFVVQEKKDDFSMNNISRLIHNYKWTSIILILICVIIIPSCLICIMCEKGRFLGHDEKCGHKFAKIGGGRLMILKMHDNAAQTLLMHKNGTLV</sequence>
<dbReference type="WBParaSite" id="nRc.2.0.1.t38228-RA">
    <property type="protein sequence ID" value="nRc.2.0.1.t38228-RA"/>
    <property type="gene ID" value="nRc.2.0.1.g38228"/>
</dbReference>
<keyword evidence="4" id="KW-0812">Transmembrane</keyword>
<dbReference type="SMART" id="SM00369">
    <property type="entry name" value="LRR_TYP"/>
    <property type="match status" value="9"/>
</dbReference>
<dbReference type="SUPFAM" id="SSF52058">
    <property type="entry name" value="L domain-like"/>
    <property type="match status" value="1"/>
</dbReference>
<name>A0A915KHB9_ROMCU</name>
<dbReference type="AlphaFoldDB" id="A0A915KHB9"/>
<dbReference type="SMART" id="SM00365">
    <property type="entry name" value="LRR_SD22"/>
    <property type="match status" value="6"/>
</dbReference>